<protein>
    <submittedName>
        <fullName evidence="7">Cell division protein FtsQ</fullName>
    </submittedName>
</protein>
<evidence type="ECO:0000256" key="3">
    <source>
        <dbReference type="ARBA" id="ARBA00022692"/>
    </source>
</evidence>
<evidence type="ECO:0000313" key="8">
    <source>
        <dbReference type="Proteomes" id="UP000293874"/>
    </source>
</evidence>
<evidence type="ECO:0000256" key="2">
    <source>
        <dbReference type="ARBA" id="ARBA00022618"/>
    </source>
</evidence>
<dbReference type="GO" id="GO:0090529">
    <property type="term" value="P:cell septum assembly"/>
    <property type="evidence" value="ECO:0007669"/>
    <property type="project" value="InterPro"/>
</dbReference>
<keyword evidence="8" id="KW-1185">Reference proteome</keyword>
<evidence type="ECO:0000256" key="5">
    <source>
        <dbReference type="ARBA" id="ARBA00023306"/>
    </source>
</evidence>
<feature type="compositionally biased region" description="Polar residues" evidence="6">
    <location>
        <begin position="305"/>
        <end position="336"/>
    </location>
</feature>
<keyword evidence="3" id="KW-0812">Transmembrane</keyword>
<gene>
    <name evidence="7" type="ORF">EV199_2679</name>
</gene>
<dbReference type="PANTHER" id="PTHR35851">
    <property type="entry name" value="CELL DIVISION PROTEIN FTSQ"/>
    <property type="match status" value="1"/>
</dbReference>
<keyword evidence="4" id="KW-1133">Transmembrane helix</keyword>
<name>A0A4Q7MS89_9BACT</name>
<proteinExistence type="predicted"/>
<dbReference type="AlphaFoldDB" id="A0A4Q7MS89"/>
<organism evidence="7 8">
    <name type="scientific">Pseudobacter ginsenosidimutans</name>
    <dbReference type="NCBI Taxonomy" id="661488"/>
    <lineage>
        <taxon>Bacteria</taxon>
        <taxon>Pseudomonadati</taxon>
        <taxon>Bacteroidota</taxon>
        <taxon>Chitinophagia</taxon>
        <taxon>Chitinophagales</taxon>
        <taxon>Chitinophagaceae</taxon>
        <taxon>Pseudobacter</taxon>
    </lineage>
</organism>
<dbReference type="EMBL" id="SGXA01000002">
    <property type="protein sequence ID" value="RZS70784.1"/>
    <property type="molecule type" value="Genomic_DNA"/>
</dbReference>
<evidence type="ECO:0000256" key="1">
    <source>
        <dbReference type="ARBA" id="ARBA00022475"/>
    </source>
</evidence>
<reference evidence="7 8" key="1">
    <citation type="submission" date="2019-02" db="EMBL/GenBank/DDBJ databases">
        <title>Genomic Encyclopedia of Type Strains, Phase IV (KMG-IV): sequencing the most valuable type-strain genomes for metagenomic binning, comparative biology and taxonomic classification.</title>
        <authorList>
            <person name="Goeker M."/>
        </authorList>
    </citation>
    <scope>NUCLEOTIDE SEQUENCE [LARGE SCALE GENOMIC DNA]</scope>
    <source>
        <strain evidence="7 8">DSM 18116</strain>
    </source>
</reference>
<dbReference type="PANTHER" id="PTHR35851:SF1">
    <property type="entry name" value="CELL DIVISION PROTEIN FTSQ"/>
    <property type="match status" value="1"/>
</dbReference>
<dbReference type="InterPro" id="IPR026579">
    <property type="entry name" value="FtsQ"/>
</dbReference>
<dbReference type="OrthoDB" id="1466667at2"/>
<sequence>MAKIAKKKILLFLLWSVIGTVVVVLSVKAMSMQKEKTCSGYTIQIVGGGDHFFIDKNDVLTILNNNGSKVIKGRSLKSFDLRAMENQMENNPWIRDAQLFFDNNGQLNVLITEAEPIARIFTVTGNSFYIDTAMKRLPLSAKLSARLPVFTGFPTDKARLNATDSALMADIKGMSRFMQKEPLWMAQIAQVDITPDRKFEMMPTIGSHVIEFGNGQDFEKKFRRLLIFYKDVLSKTGMDTYSRINVQFDRQVIGVKGGRTATAPIPLPVRDSSFSRTTSTLSAGRTNPANTEKPPIDSRPAAIRKNQSGAKKNPPSKSQSYETPTKQLNKKAGSTDTKPKAVMPKRNSH</sequence>
<keyword evidence="5" id="KW-0131">Cell cycle</keyword>
<evidence type="ECO:0000313" key="7">
    <source>
        <dbReference type="EMBL" id="RZS70784.1"/>
    </source>
</evidence>
<dbReference type="Proteomes" id="UP000293874">
    <property type="component" value="Unassembled WGS sequence"/>
</dbReference>
<evidence type="ECO:0000256" key="4">
    <source>
        <dbReference type="ARBA" id="ARBA00022989"/>
    </source>
</evidence>
<comment type="caution">
    <text evidence="7">The sequence shown here is derived from an EMBL/GenBank/DDBJ whole genome shotgun (WGS) entry which is preliminary data.</text>
</comment>
<keyword evidence="1" id="KW-1003">Cell membrane</keyword>
<feature type="region of interest" description="Disordered" evidence="6">
    <location>
        <begin position="260"/>
        <end position="349"/>
    </location>
</feature>
<feature type="compositionally biased region" description="Polar residues" evidence="6">
    <location>
        <begin position="272"/>
        <end position="290"/>
    </location>
</feature>
<evidence type="ECO:0000256" key="6">
    <source>
        <dbReference type="SAM" id="MobiDB-lite"/>
    </source>
</evidence>
<keyword evidence="4" id="KW-0472">Membrane</keyword>
<dbReference type="RefSeq" id="WP_130541307.1">
    <property type="nucleotide sequence ID" value="NZ_CP042431.1"/>
</dbReference>
<keyword evidence="2 7" id="KW-0132">Cell division</keyword>
<accession>A0A4Q7MS89</accession>